<dbReference type="Gene3D" id="3.30.70.1900">
    <property type="match status" value="1"/>
</dbReference>
<sequence length="315" mass="35124">MKFMITALPIELIRYRLIFETLDPLSLPDYPGSAWRGAFGHALKASACTQAHGQCNACTDRPGCPYPPLFDAEDEAAAVRPFVFEPHASSGYFPPGVPLSLDMVVFGWLNQWLPLLLDSFQALATQGLGQTQRARLRLVEVRAQTDAHHDRWHALTGFEQLRFGSLESCYPPLTLAPIAIPAPPSSAVLDFITPLRLKFRGRLVKADAFGARDLLITLARRMEACATLLESLPRPPAPEHWLAEADSLITQAQLAWRDTSHYSNRQREAMKLGGITGTLRLQGPVLERIWPWLWLGQWLHLGASSTIGLGQYRLR</sequence>
<comment type="caution">
    <text evidence="2">The sequence shown here is derived from an EMBL/GenBank/DDBJ whole genome shotgun (WGS) entry which is preliminary data.</text>
</comment>
<dbReference type="AlphaFoldDB" id="A0A9X1B5I2"/>
<reference evidence="2 3" key="1">
    <citation type="journal article" date="2020" name="Microorganisms">
        <title>Osmotic Adaptation and Compatible Solute Biosynthesis of Phototrophic Bacteria as Revealed from Genome Analyses.</title>
        <authorList>
            <person name="Imhoff J.F."/>
            <person name="Rahn T."/>
            <person name="Kunzel S."/>
            <person name="Keller A."/>
            <person name="Neulinger S.C."/>
        </authorList>
    </citation>
    <scope>NUCLEOTIDE SEQUENCE [LARGE SCALE GENOMIC DNA]</scope>
    <source>
        <strain evidence="2 3">DSM 25653</strain>
    </source>
</reference>
<proteinExistence type="predicted"/>
<evidence type="ECO:0000313" key="2">
    <source>
        <dbReference type="EMBL" id="MBK1620159.1"/>
    </source>
</evidence>
<name>A0A9X1B5I2_9GAMM</name>
<evidence type="ECO:0000259" key="1">
    <source>
        <dbReference type="Pfam" id="PF10040"/>
    </source>
</evidence>
<accession>A0A9X1B5I2</accession>
<protein>
    <recommendedName>
        <fullName evidence="1">CRISPR-associated protein Cas6 C-terminal domain-containing protein</fullName>
    </recommendedName>
</protein>
<organism evidence="2 3">
    <name type="scientific">Lamprobacter modestohalophilus</name>
    <dbReference type="NCBI Taxonomy" id="1064514"/>
    <lineage>
        <taxon>Bacteria</taxon>
        <taxon>Pseudomonadati</taxon>
        <taxon>Pseudomonadota</taxon>
        <taxon>Gammaproteobacteria</taxon>
        <taxon>Chromatiales</taxon>
        <taxon>Chromatiaceae</taxon>
        <taxon>Lamprobacter</taxon>
    </lineage>
</organism>
<keyword evidence="3" id="KW-1185">Reference proteome</keyword>
<feature type="domain" description="CRISPR-associated protein Cas6 C-terminal" evidence="1">
    <location>
        <begin position="189"/>
        <end position="312"/>
    </location>
</feature>
<dbReference type="Pfam" id="PF10040">
    <property type="entry name" value="CRISPR_Cas6"/>
    <property type="match status" value="1"/>
</dbReference>
<dbReference type="EMBL" id="NRRY01000033">
    <property type="protein sequence ID" value="MBK1620159.1"/>
    <property type="molecule type" value="Genomic_DNA"/>
</dbReference>
<dbReference type="Proteomes" id="UP001138768">
    <property type="component" value="Unassembled WGS sequence"/>
</dbReference>
<evidence type="ECO:0000313" key="3">
    <source>
        <dbReference type="Proteomes" id="UP001138768"/>
    </source>
</evidence>
<dbReference type="InterPro" id="IPR019267">
    <property type="entry name" value="CRISPR-assoc_Cas6_C"/>
</dbReference>
<gene>
    <name evidence="2" type="ORF">CKO42_17265</name>
</gene>